<accession>A0A1I2B6S1</accession>
<dbReference type="STRING" id="662367.SAMN05216167_1159"/>
<dbReference type="RefSeq" id="WP_093831809.1">
    <property type="nucleotide sequence ID" value="NZ_FOLQ01000015.1"/>
</dbReference>
<dbReference type="AlphaFoldDB" id="A0A1I2B6S1"/>
<proteinExistence type="predicted"/>
<dbReference type="Proteomes" id="UP000198598">
    <property type="component" value="Unassembled WGS sequence"/>
</dbReference>
<evidence type="ECO:0000313" key="3">
    <source>
        <dbReference type="Proteomes" id="UP000198598"/>
    </source>
</evidence>
<reference evidence="2 3" key="1">
    <citation type="submission" date="2016-10" db="EMBL/GenBank/DDBJ databases">
        <authorList>
            <person name="de Groot N.N."/>
        </authorList>
    </citation>
    <scope>NUCLEOTIDE SEQUENCE [LARGE SCALE GENOMIC DNA]</scope>
    <source>
        <strain evidence="2 3">DSM 26130</strain>
    </source>
</reference>
<dbReference type="PANTHER" id="PTHR33498:SF1">
    <property type="entry name" value="TRANSPOSASE FOR INSERTION SEQUENCE ELEMENT IS1557"/>
    <property type="match status" value="1"/>
</dbReference>
<organism evidence="2 3">
    <name type="scientific">Spirosoma endophyticum</name>
    <dbReference type="NCBI Taxonomy" id="662367"/>
    <lineage>
        <taxon>Bacteria</taxon>
        <taxon>Pseudomonadati</taxon>
        <taxon>Bacteroidota</taxon>
        <taxon>Cytophagia</taxon>
        <taxon>Cytophagales</taxon>
        <taxon>Cytophagaceae</taxon>
        <taxon>Spirosoma</taxon>
    </lineage>
</organism>
<evidence type="ECO:0000259" key="1">
    <source>
        <dbReference type="Pfam" id="PF01610"/>
    </source>
</evidence>
<keyword evidence="3" id="KW-1185">Reference proteome</keyword>
<dbReference type="Pfam" id="PF01610">
    <property type="entry name" value="DDE_Tnp_ISL3"/>
    <property type="match status" value="1"/>
</dbReference>
<dbReference type="InterPro" id="IPR002560">
    <property type="entry name" value="Transposase_DDE"/>
</dbReference>
<gene>
    <name evidence="2" type="ORF">SAMN05216167_1159</name>
</gene>
<dbReference type="PANTHER" id="PTHR33498">
    <property type="entry name" value="TRANSPOSASE FOR INSERTION SEQUENCE ELEMENT IS1557"/>
    <property type="match status" value="1"/>
</dbReference>
<protein>
    <submittedName>
        <fullName evidence="2">Transposase</fullName>
    </submittedName>
</protein>
<dbReference type="InterPro" id="IPR047951">
    <property type="entry name" value="Transpos_ISL3"/>
</dbReference>
<name>A0A1I2B6S1_9BACT</name>
<dbReference type="OrthoDB" id="3238779at2"/>
<dbReference type="EMBL" id="FOLQ01000015">
    <property type="protein sequence ID" value="SFE51855.1"/>
    <property type="molecule type" value="Genomic_DNA"/>
</dbReference>
<sequence length="86" mass="9864">MQNRQAEELANWCAYAEGIPVLSGFVRGIRQDYAAVEESFRSKWSNGQTEGQVNRLKTIKRMMYSKAKFDLLRLRVLTRNGTAPPN</sequence>
<evidence type="ECO:0000313" key="2">
    <source>
        <dbReference type="EMBL" id="SFE51855.1"/>
    </source>
</evidence>
<feature type="domain" description="Transposase IS204/IS1001/IS1096/IS1165 DDE" evidence="1">
    <location>
        <begin position="4"/>
        <end position="76"/>
    </location>
</feature>